<proteinExistence type="predicted"/>
<comment type="caution">
    <text evidence="4">The sequence shown here is derived from an EMBL/GenBank/DDBJ whole genome shotgun (WGS) entry which is preliminary data.</text>
</comment>
<protein>
    <submittedName>
        <fullName evidence="4">Membrane protein YqiK</fullName>
    </submittedName>
</protein>
<feature type="coiled-coil region" evidence="1">
    <location>
        <begin position="388"/>
        <end position="415"/>
    </location>
</feature>
<reference evidence="4 5" key="1">
    <citation type="submission" date="2021-01" db="EMBL/GenBank/DDBJ databases">
        <title>Sequencing the genomes of 1000 actinobacteria strains.</title>
        <authorList>
            <person name="Klenk H.-P."/>
        </authorList>
    </citation>
    <scope>NUCLEOTIDE SEQUENCE [LARGE SCALE GENOMIC DNA]</scope>
    <source>
        <strain evidence="4 5">DSM 44581</strain>
    </source>
</reference>
<evidence type="ECO:0000256" key="1">
    <source>
        <dbReference type="SAM" id="Coils"/>
    </source>
</evidence>
<evidence type="ECO:0000256" key="2">
    <source>
        <dbReference type="SAM" id="MobiDB-lite"/>
    </source>
</evidence>
<dbReference type="RefSeq" id="WP_204845520.1">
    <property type="nucleotide sequence ID" value="NZ_JAFBCL010000001.1"/>
</dbReference>
<keyword evidence="5" id="KW-1185">Reference proteome</keyword>
<name>A0ABS2SF90_9PSEU</name>
<dbReference type="EMBL" id="JAFBCL010000001">
    <property type="protein sequence ID" value="MBM7814937.1"/>
    <property type="molecule type" value="Genomic_DNA"/>
</dbReference>
<accession>A0ABS2SF90</accession>
<keyword evidence="1" id="KW-0175">Coiled coil</keyword>
<evidence type="ECO:0000313" key="5">
    <source>
        <dbReference type="Proteomes" id="UP001195724"/>
    </source>
</evidence>
<evidence type="ECO:0000259" key="3">
    <source>
        <dbReference type="Pfam" id="PF01145"/>
    </source>
</evidence>
<feature type="domain" description="Band 7" evidence="3">
    <location>
        <begin position="218"/>
        <end position="400"/>
    </location>
</feature>
<dbReference type="Pfam" id="PF01145">
    <property type="entry name" value="Band_7"/>
    <property type="match status" value="1"/>
</dbReference>
<gene>
    <name evidence="4" type="ORF">JOE68_005802</name>
</gene>
<feature type="region of interest" description="Disordered" evidence="2">
    <location>
        <begin position="503"/>
        <end position="543"/>
    </location>
</feature>
<organism evidence="4 5">
    <name type="scientific">Saccharothrix algeriensis</name>
    <dbReference type="NCBI Taxonomy" id="173560"/>
    <lineage>
        <taxon>Bacteria</taxon>
        <taxon>Bacillati</taxon>
        <taxon>Actinomycetota</taxon>
        <taxon>Actinomycetes</taxon>
        <taxon>Pseudonocardiales</taxon>
        <taxon>Pseudonocardiaceae</taxon>
        <taxon>Saccharothrix</taxon>
    </lineage>
</organism>
<dbReference type="Proteomes" id="UP001195724">
    <property type="component" value="Unassembled WGS sequence"/>
</dbReference>
<dbReference type="InterPro" id="IPR001107">
    <property type="entry name" value="Band_7"/>
</dbReference>
<sequence>MAWALITLVLLAAVAAAGRKGLHRIPADRVGIVTRNTLLGRKPGDDPRVSHLGSRGVQAGVLRADTVTWLMPFVHRVETVPVVTVPNGTVGVVVAKAGRSRDVGTQVADHVECDDFQDGVRFLRAGGVIGRQLQPLTGGTYSINTRLFEVLTVNSPEEDLAREELTAASLRDVVIGVGETGVVITHLGAKPVPGGIGEPVDGHADFQRPWEFLARGGRMGVQQDTLAAGGRYAINPWFAEVVKVPTRVLVLQWSADPKPESNLDASLGQVVLEVQGHRVWLDMKQTVEIPPQVTPRLVQRYGADGEDGRESVQRFVEKNLAATVTGYFRRISAHYRIQQFITEYDAVCNELASEVRQALAPVGVKALDTTLEEFRCDDDEINVIRRKIAHQQELAKLEHEKLDELEAALANEEVRTHIDLQRVRVDEARKKLELIKLTTMVELLGAQNVALERMLGQWVKANVPQFVGGGDSGMAQALLQAMPFSQAKDMLLAMAGGAQRDLPGARERLGITADRDDRGRDGGPDDGHGGHDGPDDGRGARDG</sequence>
<evidence type="ECO:0000313" key="4">
    <source>
        <dbReference type="EMBL" id="MBM7814937.1"/>
    </source>
</evidence>